<dbReference type="AlphaFoldDB" id="A0A0B7G287"/>
<feature type="domain" description="F-box" evidence="2">
    <location>
        <begin position="1"/>
        <end position="48"/>
    </location>
</feature>
<sequence length="566" mass="63401">MHLLQLPVDIIIAIISHLATAQDLHSCNQTCRAIHNLFESSPRLYHKLSLARAGLVDTPYGIQTKSLHDRTRLVVELEQRWWPRCLLSRRQLKILLDSPCTDYQICNGIIVAGILSPTGDSLHELQVYRLPSYLTDLKSKLWRHKVQEDKYIRQLKVDPSQDLLVLVGVGPPDFGHFDSSTKYSINLHLRTLSTNDHHPAASLATLSLDGVLSTQPFVHPNSRGRVAVRICEDILGILTNPDSTDPATENTFQTLVIWQWTSGQQIMVLSSLDNVIINDLAFVGRHTMLLTHSITPTGPGINVLHLASGQLYARTPDATIPLLDSLETSVFFQLPSPPSCSRECLKMGSIKIIGEPPAGAFQLMPEDNNRAPRVFTPDPSEMARIIAFSLPIQVMGFGSTQTNTINHTLLTRASVFSAPCSLKHFYTFNEWNFQGTHWFSGEPGFIHGQRYALASSQYPRTKVDIYDFNPCHVESPSPGWLLLFKEGNSKFSPDVVPKISPYKTKCGHKRYLNSELRSTMRHRRQSMKAGLARQQDRVISALDSESVITIELERGGLVRGFVAYNL</sequence>
<evidence type="ECO:0000313" key="4">
    <source>
        <dbReference type="Proteomes" id="UP000059188"/>
    </source>
</evidence>
<evidence type="ECO:0000259" key="2">
    <source>
        <dbReference type="PROSITE" id="PS50181"/>
    </source>
</evidence>
<keyword evidence="1" id="KW-0732">Signal</keyword>
<keyword evidence="4" id="KW-1185">Reference proteome</keyword>
<organism evidence="3 4">
    <name type="scientific">Thanatephorus cucumeris (strain AG1-IB / isolate 7/3/14)</name>
    <name type="common">Lettuce bottom rot fungus</name>
    <name type="synonym">Rhizoctonia solani</name>
    <dbReference type="NCBI Taxonomy" id="1108050"/>
    <lineage>
        <taxon>Eukaryota</taxon>
        <taxon>Fungi</taxon>
        <taxon>Dikarya</taxon>
        <taxon>Basidiomycota</taxon>
        <taxon>Agaricomycotina</taxon>
        <taxon>Agaricomycetes</taxon>
        <taxon>Cantharellales</taxon>
        <taxon>Ceratobasidiaceae</taxon>
        <taxon>Rhizoctonia</taxon>
        <taxon>Rhizoctonia solani AG-1</taxon>
    </lineage>
</organism>
<reference evidence="3 4" key="1">
    <citation type="submission" date="2014-11" db="EMBL/GenBank/DDBJ databases">
        <authorList>
            <person name="Wibberg Daniel"/>
        </authorList>
    </citation>
    <scope>NUCLEOTIDE SEQUENCE [LARGE SCALE GENOMIC DNA]</scope>
    <source>
        <strain evidence="3">Rhizoctonia solani AG1-IB 7/3/14</strain>
    </source>
</reference>
<proteinExistence type="predicted"/>
<dbReference type="CDD" id="cd09917">
    <property type="entry name" value="F-box_SF"/>
    <property type="match status" value="1"/>
</dbReference>
<evidence type="ECO:0000256" key="1">
    <source>
        <dbReference type="SAM" id="SignalP"/>
    </source>
</evidence>
<dbReference type="SUPFAM" id="SSF81383">
    <property type="entry name" value="F-box domain"/>
    <property type="match status" value="1"/>
</dbReference>
<dbReference type="InterPro" id="IPR036047">
    <property type="entry name" value="F-box-like_dom_sf"/>
</dbReference>
<evidence type="ECO:0000313" key="3">
    <source>
        <dbReference type="EMBL" id="CEL62588.1"/>
    </source>
</evidence>
<dbReference type="OrthoDB" id="3153997at2759"/>
<gene>
    <name evidence="3" type="ORF">RSOLAG1IB_04944</name>
</gene>
<dbReference type="Pfam" id="PF12937">
    <property type="entry name" value="F-box-like"/>
    <property type="match status" value="1"/>
</dbReference>
<name>A0A0B7G287_THACB</name>
<dbReference type="InterPro" id="IPR001810">
    <property type="entry name" value="F-box_dom"/>
</dbReference>
<dbReference type="EMBL" id="LN679106">
    <property type="protein sequence ID" value="CEL62588.1"/>
    <property type="molecule type" value="Genomic_DNA"/>
</dbReference>
<dbReference type="Proteomes" id="UP000059188">
    <property type="component" value="Unassembled WGS sequence"/>
</dbReference>
<dbReference type="PROSITE" id="PS50181">
    <property type="entry name" value="FBOX"/>
    <property type="match status" value="1"/>
</dbReference>
<feature type="signal peptide" evidence="1">
    <location>
        <begin position="1"/>
        <end position="21"/>
    </location>
</feature>
<protein>
    <recommendedName>
        <fullName evidence="2">F-box domain-containing protein</fullName>
    </recommendedName>
</protein>
<accession>A0A0B7G287</accession>
<feature type="chain" id="PRO_5002131107" description="F-box domain-containing protein" evidence="1">
    <location>
        <begin position="22"/>
        <end position="566"/>
    </location>
</feature>